<feature type="domain" description="Elongation factor G-binding protein C-terminal treble-clef zinc-finger" evidence="1">
    <location>
        <begin position="8"/>
        <end position="159"/>
    </location>
</feature>
<organism evidence="2 3">
    <name type="scientific">Arthrobacter livingstonensis</name>
    <dbReference type="NCBI Taxonomy" id="670078"/>
    <lineage>
        <taxon>Bacteria</taxon>
        <taxon>Bacillati</taxon>
        <taxon>Actinomycetota</taxon>
        <taxon>Actinomycetes</taxon>
        <taxon>Micrococcales</taxon>
        <taxon>Micrococcaceae</taxon>
        <taxon>Arthrobacter</taxon>
    </lineage>
</organism>
<gene>
    <name evidence="2" type="ORF">CVV68_19075</name>
</gene>
<dbReference type="EMBL" id="QJVD01000028">
    <property type="protein sequence ID" value="PYI65219.1"/>
    <property type="molecule type" value="Genomic_DNA"/>
</dbReference>
<dbReference type="GO" id="GO:0003746">
    <property type="term" value="F:translation elongation factor activity"/>
    <property type="evidence" value="ECO:0007669"/>
    <property type="project" value="UniProtKB-KW"/>
</dbReference>
<protein>
    <submittedName>
        <fullName evidence="2">Translation elongation factor</fullName>
    </submittedName>
</protein>
<dbReference type="OrthoDB" id="4171838at2"/>
<evidence type="ECO:0000313" key="3">
    <source>
        <dbReference type="Proteomes" id="UP000247832"/>
    </source>
</evidence>
<proteinExistence type="predicted"/>
<accession>A0A2V5L1X4</accession>
<name>A0A2V5L1X4_9MICC</name>
<comment type="caution">
    <text evidence="2">The sequence shown here is derived from an EMBL/GenBank/DDBJ whole genome shotgun (WGS) entry which is preliminary data.</text>
</comment>
<dbReference type="Pfam" id="PF16571">
    <property type="entry name" value="FBP_C"/>
    <property type="match status" value="1"/>
</dbReference>
<dbReference type="AlphaFoldDB" id="A0A2V5L1X4"/>
<evidence type="ECO:0000259" key="1">
    <source>
        <dbReference type="Pfam" id="PF16571"/>
    </source>
</evidence>
<keyword evidence="2" id="KW-0648">Protein biosynthesis</keyword>
<evidence type="ECO:0000313" key="2">
    <source>
        <dbReference type="EMBL" id="PYI65219.1"/>
    </source>
</evidence>
<keyword evidence="3" id="KW-1185">Reference proteome</keyword>
<dbReference type="Proteomes" id="UP000247832">
    <property type="component" value="Unassembled WGS sequence"/>
</dbReference>
<reference evidence="2 3" key="1">
    <citation type="submission" date="2018-05" db="EMBL/GenBank/DDBJ databases">
        <title>Genetic diversity of glacier-inhabiting Cryobacterium bacteria in China and description of Cryobacterium mengkeensis sp. nov. and Arthrobacter glacialis sp. nov.</title>
        <authorList>
            <person name="Liu Q."/>
            <person name="Xin Y.-H."/>
        </authorList>
    </citation>
    <scope>NUCLEOTIDE SEQUENCE [LARGE SCALE GENOMIC DNA]</scope>
    <source>
        <strain evidence="2 3">LI2</strain>
    </source>
</reference>
<sequence length="163" mass="18244">MHALTEQQIRDSLINASRRERTALTLPAGFDTLPWDALDFLGWRDAKFPQVGYVVRESKGTTEGVMLRQVDGRTRSRPQCAWCEDVLLPNDVVYFNAKRAGKAGRNGNTVSTLVCASFECSANVRSLPPLPYPGFDLETGRQRRIAALQENIGNFVQRVTDED</sequence>
<dbReference type="RefSeq" id="WP_110502589.1">
    <property type="nucleotide sequence ID" value="NZ_QJVD01000028.1"/>
</dbReference>
<keyword evidence="2" id="KW-0251">Elongation factor</keyword>
<dbReference type="InterPro" id="IPR032330">
    <property type="entry name" value="EF-G-binding_C"/>
</dbReference>